<reference evidence="2" key="2">
    <citation type="submission" date="2015-01" db="EMBL/GenBank/DDBJ databases">
        <title>Evolutionary Origins and Diversification of the Mycorrhizal Mutualists.</title>
        <authorList>
            <consortium name="DOE Joint Genome Institute"/>
            <consortium name="Mycorrhizal Genomics Consortium"/>
            <person name="Kohler A."/>
            <person name="Kuo A."/>
            <person name="Nagy L.G."/>
            <person name="Floudas D."/>
            <person name="Copeland A."/>
            <person name="Barry K.W."/>
            <person name="Cichocki N."/>
            <person name="Veneault-Fourrey C."/>
            <person name="LaButti K."/>
            <person name="Lindquist E.A."/>
            <person name="Lipzen A."/>
            <person name="Lundell T."/>
            <person name="Morin E."/>
            <person name="Murat C."/>
            <person name="Riley R."/>
            <person name="Ohm R."/>
            <person name="Sun H."/>
            <person name="Tunlid A."/>
            <person name="Henrissat B."/>
            <person name="Grigoriev I.V."/>
            <person name="Hibbett D.S."/>
            <person name="Martin F."/>
        </authorList>
    </citation>
    <scope>NUCLEOTIDE SEQUENCE [LARGE SCALE GENOMIC DNA]</scope>
    <source>
        <strain evidence="2">Ve08.2h10</strain>
    </source>
</reference>
<reference evidence="1 2" key="1">
    <citation type="submission" date="2014-04" db="EMBL/GenBank/DDBJ databases">
        <authorList>
            <consortium name="DOE Joint Genome Institute"/>
            <person name="Kuo A."/>
            <person name="Kohler A."/>
            <person name="Jargeat P."/>
            <person name="Nagy L.G."/>
            <person name="Floudas D."/>
            <person name="Copeland A."/>
            <person name="Barry K.W."/>
            <person name="Cichocki N."/>
            <person name="Veneault-Fourrey C."/>
            <person name="LaButti K."/>
            <person name="Lindquist E.A."/>
            <person name="Lipzen A."/>
            <person name="Lundell T."/>
            <person name="Morin E."/>
            <person name="Murat C."/>
            <person name="Sun H."/>
            <person name="Tunlid A."/>
            <person name="Henrissat B."/>
            <person name="Grigoriev I.V."/>
            <person name="Hibbett D.S."/>
            <person name="Martin F."/>
            <person name="Nordberg H.P."/>
            <person name="Cantor M.N."/>
            <person name="Hua S.X."/>
        </authorList>
    </citation>
    <scope>NUCLEOTIDE SEQUENCE [LARGE SCALE GENOMIC DNA]</scope>
    <source>
        <strain evidence="1 2">Ve08.2h10</strain>
    </source>
</reference>
<accession>A0A0D0E7D2</accession>
<name>A0A0D0E7D2_9AGAM</name>
<organism evidence="1 2">
    <name type="scientific">Paxillus rubicundulus Ve08.2h10</name>
    <dbReference type="NCBI Taxonomy" id="930991"/>
    <lineage>
        <taxon>Eukaryota</taxon>
        <taxon>Fungi</taxon>
        <taxon>Dikarya</taxon>
        <taxon>Basidiomycota</taxon>
        <taxon>Agaricomycotina</taxon>
        <taxon>Agaricomycetes</taxon>
        <taxon>Agaricomycetidae</taxon>
        <taxon>Boletales</taxon>
        <taxon>Paxilineae</taxon>
        <taxon>Paxillaceae</taxon>
        <taxon>Paxillus</taxon>
    </lineage>
</organism>
<sequence>MALRQYQTLQRLQGNLQLIPNFTIWGLDPRLRDLPLKYSVAGSDKAAQSDP</sequence>
<dbReference type="AlphaFoldDB" id="A0A0D0E7D2"/>
<dbReference type="InParanoid" id="A0A0D0E7D2"/>
<dbReference type="Proteomes" id="UP000054538">
    <property type="component" value="Unassembled WGS sequence"/>
</dbReference>
<keyword evidence="2" id="KW-1185">Reference proteome</keyword>
<proteinExistence type="predicted"/>
<protein>
    <submittedName>
        <fullName evidence="1">Uncharacterized protein</fullName>
    </submittedName>
</protein>
<evidence type="ECO:0000313" key="2">
    <source>
        <dbReference type="Proteomes" id="UP000054538"/>
    </source>
</evidence>
<gene>
    <name evidence="1" type="ORF">PAXRUDRAFT_824775</name>
</gene>
<dbReference type="EMBL" id="KN824928">
    <property type="protein sequence ID" value="KIK97614.1"/>
    <property type="molecule type" value="Genomic_DNA"/>
</dbReference>
<dbReference type="HOGENOM" id="CLU_3107032_0_0_1"/>
<evidence type="ECO:0000313" key="1">
    <source>
        <dbReference type="EMBL" id="KIK97614.1"/>
    </source>
</evidence>